<dbReference type="SUPFAM" id="SSF88659">
    <property type="entry name" value="Sigma3 and sigma4 domains of RNA polymerase sigma factors"/>
    <property type="match status" value="1"/>
</dbReference>
<dbReference type="EMBL" id="JAFLND010000004">
    <property type="protein sequence ID" value="MBO0331849.1"/>
    <property type="molecule type" value="Genomic_DNA"/>
</dbReference>
<sequence>MEKIKIDSGQELPFQERVAEAFSELRQLKQQDDTHAFGNHLIAILPEVRSYMTKRFNTALGKGMLPKGKYKIDDFIDQLFLEAFEHFDEVTNKWDLNPWLFKKADMLLDEVIEEEEFDEVFFENIDTYSQLEWKSMEEKFSTDGDGDYVMLEELDDISYHGRDYLLKNIFLDEDKKDLMAKLDRQQERDTIAKHIDLVLYHMSEQMQSIYQLYAEQRFGVREIARIKNIAVEEVQQLLNKAKEHLESSLYYRFLTDNV</sequence>
<dbReference type="InterPro" id="IPR013324">
    <property type="entry name" value="RNA_pol_sigma_r3/r4-like"/>
</dbReference>
<name>A0ABS3F014_9FLAO</name>
<proteinExistence type="predicted"/>
<comment type="caution">
    <text evidence="1">The sequence shown here is derived from an EMBL/GenBank/DDBJ whole genome shotgun (WGS) entry which is preliminary data.</text>
</comment>
<keyword evidence="2" id="KW-1185">Reference proteome</keyword>
<organism evidence="1 2">
    <name type="scientific">[Muricauda] lutisoli</name>
    <dbReference type="NCBI Taxonomy" id="2816035"/>
    <lineage>
        <taxon>Bacteria</taxon>
        <taxon>Pseudomonadati</taxon>
        <taxon>Bacteroidota</taxon>
        <taxon>Flavobacteriia</taxon>
        <taxon>Flavobacteriales</taxon>
        <taxon>Flavobacteriaceae</taxon>
        <taxon>Allomuricauda</taxon>
    </lineage>
</organism>
<protein>
    <submittedName>
        <fullName evidence="1">Sigma-70 family RNA polymerase sigma factor</fullName>
    </submittedName>
</protein>
<evidence type="ECO:0000313" key="1">
    <source>
        <dbReference type="EMBL" id="MBO0331849.1"/>
    </source>
</evidence>
<reference evidence="1 2" key="1">
    <citation type="submission" date="2021-03" db="EMBL/GenBank/DDBJ databases">
        <title>Muricauda sp. CAU 1631 isolated from Incheon.</title>
        <authorList>
            <person name="Kim W."/>
        </authorList>
    </citation>
    <scope>NUCLEOTIDE SEQUENCE [LARGE SCALE GENOMIC DNA]</scope>
    <source>
        <strain evidence="1 2">CAU 1631</strain>
    </source>
</reference>
<accession>A0ABS3F014</accession>
<evidence type="ECO:0000313" key="2">
    <source>
        <dbReference type="Proteomes" id="UP000664163"/>
    </source>
</evidence>
<gene>
    <name evidence="1" type="ORF">J0X13_14925</name>
</gene>
<dbReference type="Proteomes" id="UP000664163">
    <property type="component" value="Unassembled WGS sequence"/>
</dbReference>
<dbReference type="RefSeq" id="WP_207072183.1">
    <property type="nucleotide sequence ID" value="NZ_JAFLND010000004.1"/>
</dbReference>